<name>A0AAD6RWY7_9AGAR</name>
<dbReference type="AlphaFoldDB" id="A0AAD6RWY7"/>
<reference evidence="2" key="1">
    <citation type="submission" date="2023-03" db="EMBL/GenBank/DDBJ databases">
        <title>Massive genome expansion in bonnet fungi (Mycena s.s.) driven by repeated elements and novel gene families across ecological guilds.</title>
        <authorList>
            <consortium name="Lawrence Berkeley National Laboratory"/>
            <person name="Harder C.B."/>
            <person name="Miyauchi S."/>
            <person name="Viragh M."/>
            <person name="Kuo A."/>
            <person name="Thoen E."/>
            <person name="Andreopoulos B."/>
            <person name="Lu D."/>
            <person name="Skrede I."/>
            <person name="Drula E."/>
            <person name="Henrissat B."/>
            <person name="Morin E."/>
            <person name="Kohler A."/>
            <person name="Barry K."/>
            <person name="LaButti K."/>
            <person name="Morin E."/>
            <person name="Salamov A."/>
            <person name="Lipzen A."/>
            <person name="Mereny Z."/>
            <person name="Hegedus B."/>
            <person name="Baldrian P."/>
            <person name="Stursova M."/>
            <person name="Weitz H."/>
            <person name="Taylor A."/>
            <person name="Grigoriev I.V."/>
            <person name="Nagy L.G."/>
            <person name="Martin F."/>
            <person name="Kauserud H."/>
        </authorList>
    </citation>
    <scope>NUCLEOTIDE SEQUENCE</scope>
    <source>
        <strain evidence="2">CBHHK200</strain>
    </source>
</reference>
<accession>A0AAD6RWY7</accession>
<keyword evidence="3" id="KW-1185">Reference proteome</keyword>
<evidence type="ECO:0000256" key="1">
    <source>
        <dbReference type="SAM" id="MobiDB-lite"/>
    </source>
</evidence>
<protein>
    <submittedName>
        <fullName evidence="2">Uncharacterized protein</fullName>
    </submittedName>
</protein>
<proteinExistence type="predicted"/>
<evidence type="ECO:0000313" key="3">
    <source>
        <dbReference type="Proteomes" id="UP001218188"/>
    </source>
</evidence>
<comment type="caution">
    <text evidence="2">The sequence shown here is derived from an EMBL/GenBank/DDBJ whole genome shotgun (WGS) entry which is preliminary data.</text>
</comment>
<organism evidence="2 3">
    <name type="scientific">Mycena alexandri</name>
    <dbReference type="NCBI Taxonomy" id="1745969"/>
    <lineage>
        <taxon>Eukaryota</taxon>
        <taxon>Fungi</taxon>
        <taxon>Dikarya</taxon>
        <taxon>Basidiomycota</taxon>
        <taxon>Agaricomycotina</taxon>
        <taxon>Agaricomycetes</taxon>
        <taxon>Agaricomycetidae</taxon>
        <taxon>Agaricales</taxon>
        <taxon>Marasmiineae</taxon>
        <taxon>Mycenaceae</taxon>
        <taxon>Mycena</taxon>
    </lineage>
</organism>
<sequence length="261" mass="27695">MHAARLTSLVEYTSFAARALGEIARSTQLPFLLTASTLSAEILAFVRVAKTVKEETFQIKIYTYMKAQREMGKFKQLLKQADSASRLQACHADLPEIVNTLTLSRASQIQLGTSMVSAVGQAQKNIEQQPEELLALLAAHPDINSSDSSSVGTLSIFTSRRVVHSSIMGKGKVPPLTPFAALCHPGAASLWGRQSDCWGQHSYSAGAAGGGMGGSMGRQRGGSKGGRGRHRECGGAAKRWGRQSSCVTGASNSSLNAGSWL</sequence>
<dbReference type="Proteomes" id="UP001218188">
    <property type="component" value="Unassembled WGS sequence"/>
</dbReference>
<dbReference type="EMBL" id="JARJCM010000520">
    <property type="protein sequence ID" value="KAJ7016368.1"/>
    <property type="molecule type" value="Genomic_DNA"/>
</dbReference>
<evidence type="ECO:0000313" key="2">
    <source>
        <dbReference type="EMBL" id="KAJ7016368.1"/>
    </source>
</evidence>
<feature type="region of interest" description="Disordered" evidence="1">
    <location>
        <begin position="208"/>
        <end position="236"/>
    </location>
</feature>
<gene>
    <name evidence="2" type="ORF">C8F04DRAFT_1202409</name>
</gene>
<feature type="compositionally biased region" description="Gly residues" evidence="1">
    <location>
        <begin position="208"/>
        <end position="225"/>
    </location>
</feature>